<evidence type="ECO:0000256" key="2">
    <source>
        <dbReference type="ARBA" id="ARBA00022737"/>
    </source>
</evidence>
<feature type="compositionally biased region" description="Basic and acidic residues" evidence="4">
    <location>
        <begin position="260"/>
        <end position="271"/>
    </location>
</feature>
<evidence type="ECO:0000313" key="6">
    <source>
        <dbReference type="Proteomes" id="UP000594262"/>
    </source>
</evidence>
<feature type="compositionally biased region" description="Basic and acidic residues" evidence="4">
    <location>
        <begin position="305"/>
        <end position="314"/>
    </location>
</feature>
<feature type="compositionally biased region" description="Basic residues" evidence="4">
    <location>
        <begin position="315"/>
        <end position="334"/>
    </location>
</feature>
<feature type="region of interest" description="Disordered" evidence="4">
    <location>
        <begin position="305"/>
        <end position="353"/>
    </location>
</feature>
<name>A0A7M5UF09_9CNID</name>
<evidence type="ECO:0000256" key="4">
    <source>
        <dbReference type="SAM" id="MobiDB-lite"/>
    </source>
</evidence>
<dbReference type="InterPro" id="IPR032675">
    <property type="entry name" value="LRR_dom_sf"/>
</dbReference>
<protein>
    <recommendedName>
        <fullName evidence="7">Leucine rich repeat containing protein</fullName>
    </recommendedName>
</protein>
<proteinExistence type="predicted"/>
<feature type="compositionally biased region" description="Polar residues" evidence="4">
    <location>
        <begin position="219"/>
        <end position="228"/>
    </location>
</feature>
<evidence type="ECO:0000313" key="5">
    <source>
        <dbReference type="EnsemblMetazoa" id="CLYHEMP009601.1"/>
    </source>
</evidence>
<dbReference type="Gene3D" id="3.80.10.10">
    <property type="entry name" value="Ribonuclease Inhibitor"/>
    <property type="match status" value="1"/>
</dbReference>
<organism evidence="5 6">
    <name type="scientific">Clytia hemisphaerica</name>
    <dbReference type="NCBI Taxonomy" id="252671"/>
    <lineage>
        <taxon>Eukaryota</taxon>
        <taxon>Metazoa</taxon>
        <taxon>Cnidaria</taxon>
        <taxon>Hydrozoa</taxon>
        <taxon>Hydroidolina</taxon>
        <taxon>Leptothecata</taxon>
        <taxon>Obeliida</taxon>
        <taxon>Clytiidae</taxon>
        <taxon>Clytia</taxon>
    </lineage>
</organism>
<keyword evidence="6" id="KW-1185">Reference proteome</keyword>
<keyword evidence="1" id="KW-0433">Leucine-rich repeat</keyword>
<feature type="coiled-coil region" evidence="3">
    <location>
        <begin position="375"/>
        <end position="425"/>
    </location>
</feature>
<evidence type="ECO:0000256" key="1">
    <source>
        <dbReference type="ARBA" id="ARBA00022614"/>
    </source>
</evidence>
<dbReference type="PANTHER" id="PTHR48051:SF54">
    <property type="entry name" value="LEUCINE-RICH REPEAT-CONTAINING PROTEIN"/>
    <property type="match status" value="1"/>
</dbReference>
<evidence type="ECO:0008006" key="7">
    <source>
        <dbReference type="Google" id="ProtNLM"/>
    </source>
</evidence>
<accession>A0A7M5UF09</accession>
<dbReference type="GeneID" id="136819041"/>
<dbReference type="InterPro" id="IPR001611">
    <property type="entry name" value="Leu-rich_rpt"/>
</dbReference>
<reference evidence="5" key="1">
    <citation type="submission" date="2021-01" db="UniProtKB">
        <authorList>
            <consortium name="EnsemblMetazoa"/>
        </authorList>
    </citation>
    <scope>IDENTIFICATION</scope>
</reference>
<sequence>MIASDGAEELLDENTSKLFEECEKRRLKSLELSNKKLKSFPIRSYDIKHIQFLYLEKNYLEGLSEDFFPALPLLKWLDVRHNHLRSLPNNIHIAKNLRNLLLEGNQLSHLPFELGLLTSLSGLNLIGNPLVVPPQEVVACGAKVILKYLREQLAIEQKFGKMDLGDVVGDSRHRHKTSEDFSDEESTIPFEAGTNSKKGRKKYQSTKYRRHSLEEEKMTNSPPYSINPLNIKEKRLKQVISPRWRRESPSSAPPSSSRGQKQDRDGVKSDYLRKGAIETTYLHDVEKAEKKAFNEKVDQILQKRKDKTSLDDWRKKTRRLQNHSRMSKSSKKKRELNIPYGNDDQQEQQEISRHAEDVKRVLSQDKISRLKELRDQQLEERIQEHAKHIREWRQKNRLDKMETDLEVAKQNLEKALNLQRDLEEKRALQYRLRAFTAEEFSPPNHGKPK</sequence>
<dbReference type="AlphaFoldDB" id="A0A7M5UF09"/>
<dbReference type="OrthoDB" id="2021138at2759"/>
<feature type="region of interest" description="Disordered" evidence="4">
    <location>
        <begin position="166"/>
        <end position="271"/>
    </location>
</feature>
<keyword evidence="2" id="KW-0677">Repeat</keyword>
<feature type="compositionally biased region" description="Basic residues" evidence="4">
    <location>
        <begin position="197"/>
        <end position="210"/>
    </location>
</feature>
<feature type="compositionally biased region" description="Low complexity" evidence="4">
    <location>
        <begin position="249"/>
        <end position="258"/>
    </location>
</feature>
<keyword evidence="3" id="KW-0175">Coiled coil</keyword>
<dbReference type="PANTHER" id="PTHR48051">
    <property type="match status" value="1"/>
</dbReference>
<dbReference type="PROSITE" id="PS51450">
    <property type="entry name" value="LRR"/>
    <property type="match status" value="1"/>
</dbReference>
<dbReference type="SUPFAM" id="SSF52058">
    <property type="entry name" value="L domain-like"/>
    <property type="match status" value="1"/>
</dbReference>
<dbReference type="EnsemblMetazoa" id="CLYHEMT009601.1">
    <property type="protein sequence ID" value="CLYHEMP009601.1"/>
    <property type="gene ID" value="CLYHEMG009601"/>
</dbReference>
<dbReference type="Pfam" id="PF13855">
    <property type="entry name" value="LRR_8"/>
    <property type="match status" value="1"/>
</dbReference>
<dbReference type="RefSeq" id="XP_066931307.1">
    <property type="nucleotide sequence ID" value="XM_067075206.1"/>
</dbReference>
<evidence type="ECO:0000256" key="3">
    <source>
        <dbReference type="SAM" id="Coils"/>
    </source>
</evidence>
<dbReference type="InterPro" id="IPR050216">
    <property type="entry name" value="LRR_domain-containing"/>
</dbReference>
<dbReference type="Proteomes" id="UP000594262">
    <property type="component" value="Unplaced"/>
</dbReference>
<dbReference type="GO" id="GO:0005737">
    <property type="term" value="C:cytoplasm"/>
    <property type="evidence" value="ECO:0007669"/>
    <property type="project" value="TreeGrafter"/>
</dbReference>